<evidence type="ECO:0000256" key="1">
    <source>
        <dbReference type="SAM" id="SignalP"/>
    </source>
</evidence>
<dbReference type="Proteomes" id="UP000386847">
    <property type="component" value="Chromosome"/>
</dbReference>
<proteinExistence type="predicted"/>
<protein>
    <submittedName>
        <fullName evidence="2">Uncharacterized protein</fullName>
    </submittedName>
</protein>
<keyword evidence="1" id="KW-0732">Signal</keyword>
<organism evidence="2 3">
    <name type="scientific">Raineyella fluvialis</name>
    <dbReference type="NCBI Taxonomy" id="2662261"/>
    <lineage>
        <taxon>Bacteria</taxon>
        <taxon>Bacillati</taxon>
        <taxon>Actinomycetota</taxon>
        <taxon>Actinomycetes</taxon>
        <taxon>Propionibacteriales</taxon>
        <taxon>Propionibacteriaceae</taxon>
        <taxon>Raineyella</taxon>
    </lineage>
</organism>
<dbReference type="AlphaFoldDB" id="A0A5Q2FIC1"/>
<feature type="signal peptide" evidence="1">
    <location>
        <begin position="1"/>
        <end position="29"/>
    </location>
</feature>
<dbReference type="EMBL" id="CP045725">
    <property type="protein sequence ID" value="QGF24106.1"/>
    <property type="molecule type" value="Genomic_DNA"/>
</dbReference>
<reference evidence="2 3" key="1">
    <citation type="submission" date="2019-10" db="EMBL/GenBank/DDBJ databases">
        <title>Genomic analysis of Raineyella sp. CBA3103.</title>
        <authorList>
            <person name="Roh S.W."/>
        </authorList>
    </citation>
    <scope>NUCLEOTIDE SEQUENCE [LARGE SCALE GENOMIC DNA]</scope>
    <source>
        <strain evidence="2 3">CBA3103</strain>
    </source>
</reference>
<dbReference type="KEGG" id="rain:Rai3103_10920"/>
<sequence length="143" mass="14488">MFTNLIRRAGGAAVIAVGLAVATTSVASAHECYIASRSAQGNAMAGSNSQAWYTLVVADAIQGDVTAGRITQTQANCIKSAYAATGAPSSFTIHVKGVTGQDGVLAAHNPNDALMTNGKGVDHAFDAYGAQIFGSYAQCGVSF</sequence>
<feature type="chain" id="PRO_5024360744" evidence="1">
    <location>
        <begin position="30"/>
        <end position="143"/>
    </location>
</feature>
<gene>
    <name evidence="2" type="ORF">Rai3103_10920</name>
</gene>
<evidence type="ECO:0000313" key="2">
    <source>
        <dbReference type="EMBL" id="QGF24106.1"/>
    </source>
</evidence>
<accession>A0A5Q2FIC1</accession>
<dbReference type="RefSeq" id="WP_153572635.1">
    <property type="nucleotide sequence ID" value="NZ_CP045725.1"/>
</dbReference>
<evidence type="ECO:0000313" key="3">
    <source>
        <dbReference type="Proteomes" id="UP000386847"/>
    </source>
</evidence>
<keyword evidence="3" id="KW-1185">Reference proteome</keyword>
<name>A0A5Q2FIC1_9ACTN</name>